<proteinExistence type="predicted"/>
<feature type="transmembrane region" description="Helical" evidence="6">
    <location>
        <begin position="302"/>
        <end position="323"/>
    </location>
</feature>
<reference evidence="7 8" key="1">
    <citation type="journal article" date="2009" name="Stand. Genomic Sci.">
        <title>Complete genome sequence of Kytococcus sedentarius type strain (541).</title>
        <authorList>
            <person name="Sims D."/>
            <person name="Brettin T."/>
            <person name="Detter J.C."/>
            <person name="Han C."/>
            <person name="Lapidus A."/>
            <person name="Copeland A."/>
            <person name="Glavina Del Rio T."/>
            <person name="Nolan M."/>
            <person name="Chen F."/>
            <person name="Lucas S."/>
            <person name="Tice H."/>
            <person name="Cheng J.F."/>
            <person name="Bruce D."/>
            <person name="Goodwin L."/>
            <person name="Pitluck S."/>
            <person name="Ovchinnikova G."/>
            <person name="Pati A."/>
            <person name="Ivanova N."/>
            <person name="Mavrommatis K."/>
            <person name="Chen A."/>
            <person name="Palaniappan K."/>
            <person name="D'haeseleer P."/>
            <person name="Chain P."/>
            <person name="Bristow J."/>
            <person name="Eisen J.A."/>
            <person name="Markowitz V."/>
            <person name="Hugenholtz P."/>
            <person name="Schneider S."/>
            <person name="Goker M."/>
            <person name="Pukall R."/>
            <person name="Kyrpides N.C."/>
            <person name="Klenk H.P."/>
        </authorList>
    </citation>
    <scope>NUCLEOTIDE SEQUENCE [LARGE SCALE GENOMIC DNA]</scope>
    <source>
        <strain evidence="8">ATCC 14392 / DSM 20547 / JCM 11482 / CCUG 33030 / NBRC 15357 / NCTC 11040 / CCM 314 / 541</strain>
    </source>
</reference>
<dbReference type="GO" id="GO:0005384">
    <property type="term" value="F:manganese ion transmembrane transporter activity"/>
    <property type="evidence" value="ECO:0007669"/>
    <property type="project" value="TreeGrafter"/>
</dbReference>
<sequence>MSTSAQTDALPPGEPGPRDGGPTGTGASPGHRASRAALLGAMFLMATSSIGPGFITQTTQFTVQLGAAFAFAILVSIVLDIALQLNVWRVIGVSGRRAQELANDVAPGLGWVLAGLLLVGGVVFNIGNVAGAGIGTEALAGIDPRWGAALSAVLAIGIFLSRWAGWAMDRVVVVLGALMLALTLYVAIVSDPPLASAARNTIAPEIIEPLAITTLVGGTIGGYIIYAGAHRLIDAGHTGPDQVAAISRTSVLAIIVTGVMRTLLFLAILGVVVSGADLTGTSQAASAFQAAAGDVGLRLFGAVFWAAAISSVVGCSYTTVSFLTSSTRTPARTRNLLTGGFIGLSLVLFLVLGKAPTTLLVFAGAFNGILLPVGIGVMLYVGWFRRDLLHGYDYPKWLLVIGSIAWLLTLYLAVTSVRPLIDLMTS</sequence>
<dbReference type="HOGENOM" id="CLU_055818_0_0_11"/>
<evidence type="ECO:0000313" key="8">
    <source>
        <dbReference type="Proteomes" id="UP000006666"/>
    </source>
</evidence>
<organism evidence="7 8">
    <name type="scientific">Kytococcus sedentarius (strain ATCC 14392 / DSM 20547 / JCM 11482 / CCUG 33030 / NBRC 15357 / NCTC 11040 / CCM 314 / 541)</name>
    <name type="common">Micrococcus sedentarius</name>
    <dbReference type="NCBI Taxonomy" id="478801"/>
    <lineage>
        <taxon>Bacteria</taxon>
        <taxon>Bacillati</taxon>
        <taxon>Actinomycetota</taxon>
        <taxon>Actinomycetes</taxon>
        <taxon>Micrococcales</taxon>
        <taxon>Kytococcaceae</taxon>
        <taxon>Kytococcus</taxon>
    </lineage>
</organism>
<feature type="transmembrane region" description="Helical" evidence="6">
    <location>
        <begin position="396"/>
        <end position="414"/>
    </location>
</feature>
<dbReference type="STRING" id="478801.Ksed_00410"/>
<evidence type="ECO:0000313" key="7">
    <source>
        <dbReference type="EMBL" id="ACV05138.1"/>
    </source>
</evidence>
<keyword evidence="3 6" id="KW-1133">Transmembrane helix</keyword>
<keyword evidence="8" id="KW-1185">Reference proteome</keyword>
<dbReference type="GO" id="GO:0005886">
    <property type="term" value="C:plasma membrane"/>
    <property type="evidence" value="ECO:0007669"/>
    <property type="project" value="TreeGrafter"/>
</dbReference>
<feature type="transmembrane region" description="Helical" evidence="6">
    <location>
        <begin position="359"/>
        <end position="384"/>
    </location>
</feature>
<protein>
    <submittedName>
        <fullName evidence="7">Mn2+/Fe2_transporter, NRAMP family</fullName>
    </submittedName>
</protein>
<keyword evidence="2 6" id="KW-0812">Transmembrane</keyword>
<feature type="transmembrane region" description="Helical" evidence="6">
    <location>
        <begin position="109"/>
        <end position="134"/>
    </location>
</feature>
<dbReference type="KEGG" id="kse:Ksed_00410"/>
<evidence type="ECO:0000256" key="3">
    <source>
        <dbReference type="ARBA" id="ARBA00022989"/>
    </source>
</evidence>
<dbReference type="Pfam" id="PF01566">
    <property type="entry name" value="Nramp"/>
    <property type="match status" value="1"/>
</dbReference>
<dbReference type="GO" id="GO:0015086">
    <property type="term" value="F:cadmium ion transmembrane transporter activity"/>
    <property type="evidence" value="ECO:0007669"/>
    <property type="project" value="TreeGrafter"/>
</dbReference>
<accession>C7NIG7</accession>
<dbReference type="PANTHER" id="PTHR11706:SF2">
    <property type="entry name" value="TRANSPORTER PROTEIN"/>
    <property type="match status" value="1"/>
</dbReference>
<feature type="region of interest" description="Disordered" evidence="5">
    <location>
        <begin position="1"/>
        <end position="31"/>
    </location>
</feature>
<dbReference type="eggNOG" id="COG1914">
    <property type="taxonomic scope" value="Bacteria"/>
</dbReference>
<gene>
    <name evidence="7" type="ordered locus">Ksed_00410</name>
</gene>
<comment type="subcellular location">
    <subcellularLocation>
        <location evidence="1">Membrane</location>
        <topology evidence="1">Multi-pass membrane protein</topology>
    </subcellularLocation>
</comment>
<dbReference type="EMBL" id="CP001686">
    <property type="protein sequence ID" value="ACV05138.1"/>
    <property type="molecule type" value="Genomic_DNA"/>
</dbReference>
<evidence type="ECO:0000256" key="1">
    <source>
        <dbReference type="ARBA" id="ARBA00004141"/>
    </source>
</evidence>
<dbReference type="InterPro" id="IPR001046">
    <property type="entry name" value="NRAMP_fam"/>
</dbReference>
<evidence type="ECO:0000256" key="5">
    <source>
        <dbReference type="SAM" id="MobiDB-lite"/>
    </source>
</evidence>
<dbReference type="PANTHER" id="PTHR11706">
    <property type="entry name" value="SOLUTE CARRIER PROTEIN FAMILY 11 MEMBER"/>
    <property type="match status" value="1"/>
</dbReference>
<feature type="transmembrane region" description="Helical" evidence="6">
    <location>
        <begin position="250"/>
        <end position="273"/>
    </location>
</feature>
<feature type="transmembrane region" description="Helical" evidence="6">
    <location>
        <begin position="210"/>
        <end position="229"/>
    </location>
</feature>
<evidence type="ECO:0000256" key="6">
    <source>
        <dbReference type="SAM" id="Phobius"/>
    </source>
</evidence>
<evidence type="ECO:0000256" key="4">
    <source>
        <dbReference type="ARBA" id="ARBA00023136"/>
    </source>
</evidence>
<evidence type="ECO:0000256" key="2">
    <source>
        <dbReference type="ARBA" id="ARBA00022692"/>
    </source>
</evidence>
<dbReference type="GO" id="GO:0034755">
    <property type="term" value="P:iron ion transmembrane transport"/>
    <property type="evidence" value="ECO:0007669"/>
    <property type="project" value="TreeGrafter"/>
</dbReference>
<feature type="transmembrane region" description="Helical" evidence="6">
    <location>
        <begin position="36"/>
        <end position="55"/>
    </location>
</feature>
<feature type="transmembrane region" description="Helical" evidence="6">
    <location>
        <begin position="67"/>
        <end position="88"/>
    </location>
</feature>
<dbReference type="AlphaFoldDB" id="C7NIG7"/>
<dbReference type="RefSeq" id="WP_012801557.1">
    <property type="nucleotide sequence ID" value="NC_013169.1"/>
</dbReference>
<feature type="transmembrane region" description="Helical" evidence="6">
    <location>
        <begin position="146"/>
        <end position="164"/>
    </location>
</feature>
<name>C7NIG7_KYTSD</name>
<dbReference type="Proteomes" id="UP000006666">
    <property type="component" value="Chromosome"/>
</dbReference>
<feature type="transmembrane region" description="Helical" evidence="6">
    <location>
        <begin position="171"/>
        <end position="190"/>
    </location>
</feature>
<feature type="transmembrane region" description="Helical" evidence="6">
    <location>
        <begin position="335"/>
        <end position="353"/>
    </location>
</feature>
<keyword evidence="4 6" id="KW-0472">Membrane</keyword>